<evidence type="ECO:0000313" key="5">
    <source>
        <dbReference type="Proteomes" id="UP000319671"/>
    </source>
</evidence>
<dbReference type="Proteomes" id="UP000319671">
    <property type="component" value="Unassembled WGS sequence"/>
</dbReference>
<keyword evidence="2" id="KW-0560">Oxidoreductase</keyword>
<proteinExistence type="inferred from homology"/>
<protein>
    <recommendedName>
        <fullName evidence="3">Nitroreductase domain-containing protein</fullName>
    </recommendedName>
</protein>
<dbReference type="InterPro" id="IPR000415">
    <property type="entry name" value="Nitroreductase-like"/>
</dbReference>
<evidence type="ECO:0000259" key="3">
    <source>
        <dbReference type="Pfam" id="PF00881"/>
    </source>
</evidence>
<organism evidence="4 5">
    <name type="scientific">Neobacillus bataviensis</name>
    <dbReference type="NCBI Taxonomy" id="220685"/>
    <lineage>
        <taxon>Bacteria</taxon>
        <taxon>Bacillati</taxon>
        <taxon>Bacillota</taxon>
        <taxon>Bacilli</taxon>
        <taxon>Bacillales</taxon>
        <taxon>Bacillaceae</taxon>
        <taxon>Neobacillus</taxon>
    </lineage>
</organism>
<dbReference type="Gene3D" id="3.40.109.10">
    <property type="entry name" value="NADH Oxidase"/>
    <property type="match status" value="1"/>
</dbReference>
<gene>
    <name evidence="4" type="ORF">FB550_11962</name>
</gene>
<feature type="domain" description="Nitroreductase" evidence="3">
    <location>
        <begin position="14"/>
        <end position="189"/>
    </location>
</feature>
<dbReference type="GO" id="GO:0016491">
    <property type="term" value="F:oxidoreductase activity"/>
    <property type="evidence" value="ECO:0007669"/>
    <property type="project" value="UniProtKB-KW"/>
</dbReference>
<dbReference type="RefSeq" id="WP_144567938.1">
    <property type="nucleotide sequence ID" value="NZ_VIVN01000019.1"/>
</dbReference>
<dbReference type="PANTHER" id="PTHR43673">
    <property type="entry name" value="NAD(P)H NITROREDUCTASE YDGI-RELATED"/>
    <property type="match status" value="1"/>
</dbReference>
<dbReference type="PANTHER" id="PTHR43673:SF3">
    <property type="entry name" value="NAD(P)H NITROREDUCTASE YODC-RELATED"/>
    <property type="match status" value="1"/>
</dbReference>
<dbReference type="SUPFAM" id="SSF55469">
    <property type="entry name" value="FMN-dependent nitroreductase-like"/>
    <property type="match status" value="1"/>
</dbReference>
<evidence type="ECO:0000256" key="1">
    <source>
        <dbReference type="ARBA" id="ARBA00007118"/>
    </source>
</evidence>
<dbReference type="EMBL" id="VIVN01000019">
    <property type="protein sequence ID" value="TWD92331.1"/>
    <property type="molecule type" value="Genomic_DNA"/>
</dbReference>
<dbReference type="AlphaFoldDB" id="A0A561CM70"/>
<comment type="caution">
    <text evidence="4">The sequence shown here is derived from an EMBL/GenBank/DDBJ whole genome shotgun (WGS) entry which is preliminary data.</text>
</comment>
<evidence type="ECO:0000256" key="2">
    <source>
        <dbReference type="ARBA" id="ARBA00023002"/>
    </source>
</evidence>
<dbReference type="Pfam" id="PF00881">
    <property type="entry name" value="Nitroreductase"/>
    <property type="match status" value="1"/>
</dbReference>
<keyword evidence="5" id="KW-1185">Reference proteome</keyword>
<comment type="similarity">
    <text evidence="1">Belongs to the nitroreductase family.</text>
</comment>
<dbReference type="InterPro" id="IPR029479">
    <property type="entry name" value="Nitroreductase"/>
</dbReference>
<evidence type="ECO:0000313" key="4">
    <source>
        <dbReference type="EMBL" id="TWD92331.1"/>
    </source>
</evidence>
<reference evidence="4 5" key="1">
    <citation type="submission" date="2019-06" db="EMBL/GenBank/DDBJ databases">
        <title>Sorghum-associated microbial communities from plants grown in Nebraska, USA.</title>
        <authorList>
            <person name="Schachtman D."/>
        </authorList>
    </citation>
    <scope>NUCLEOTIDE SEQUENCE [LARGE SCALE GENOMIC DNA]</scope>
    <source>
        <strain evidence="4 5">2482</strain>
    </source>
</reference>
<accession>A0A561CM70</accession>
<dbReference type="CDD" id="cd02137">
    <property type="entry name" value="MhqN-like"/>
    <property type="match status" value="1"/>
</dbReference>
<sequence>METIAEKRLTDVMKERRSVRKYEPNVSISVEEIKDMIKEATTAPSSSNLQPWRFIVIQDQETKAELRTIAFNQEQVETASAVIAVLGDKEMYKSIEKVYQSAYEAGFMDKVSMEQLIANGNSTYPHAPEEVRKNIATFDGGLISMQLMLIAKERGYDTVPMAGFDKQKFIERFNVSDRYFPILLLPIGKAAAPAHNTTRLPLEDVIIDYK</sequence>
<name>A0A561CM70_9BACI</name>